<evidence type="ECO:0000256" key="1">
    <source>
        <dbReference type="SAM" id="MobiDB-lite"/>
    </source>
</evidence>
<evidence type="ECO:0000313" key="2">
    <source>
        <dbReference type="EMBL" id="AHL18506.1"/>
    </source>
</evidence>
<dbReference type="EMBL" id="KJ173786">
    <property type="protein sequence ID" value="AHL18506.1"/>
    <property type="molecule type" value="Genomic_DNA"/>
</dbReference>
<feature type="region of interest" description="Disordered" evidence="1">
    <location>
        <begin position="121"/>
        <end position="141"/>
    </location>
</feature>
<evidence type="ECO:0000313" key="3">
    <source>
        <dbReference type="Proteomes" id="UP000019700"/>
    </source>
</evidence>
<dbReference type="GeneID" id="18938347"/>
<dbReference type="RefSeq" id="YP_009021481.1">
    <property type="nucleotide sequence ID" value="NC_023859.1"/>
</dbReference>
<reference evidence="2 3" key="1">
    <citation type="journal article" date="2014" name="Arch. Virol.">
        <title>Complete genome sequence of a novel phage, vB_MoxS-ISF9, infecting methylotrophic Microbacterium: first report of a virulent Microbacterium phage.</title>
        <authorList>
            <person name="Zamani I."/>
            <person name="Bouzari M."/>
            <person name="Emtiazi G."/>
            <person name="Ghasemi S.M."/>
            <person name="Chang H.I."/>
        </authorList>
    </citation>
    <scope>NUCLEOTIDE SEQUENCE [LARGE SCALE GENOMIC DNA]</scope>
</reference>
<organism evidence="2 3">
    <name type="scientific">Microbacterium phage vB_MoxS-ISF9</name>
    <dbReference type="NCBI Taxonomy" id="1458670"/>
    <lineage>
        <taxon>Viruses</taxon>
        <taxon>Duplodnaviria</taxon>
        <taxon>Heunggongvirae</taxon>
        <taxon>Uroviricota</taxon>
        <taxon>Caudoviricetes</taxon>
        <taxon>Farahnazvirus</taxon>
        <taxon>Farahnazvirus ISF9</taxon>
    </lineage>
</organism>
<gene>
    <name evidence="2" type="ORF">ISF9_036</name>
</gene>
<protein>
    <submittedName>
        <fullName evidence="2">Uncharacterized protein</fullName>
    </submittedName>
</protein>
<dbReference type="Proteomes" id="UP000019700">
    <property type="component" value="Genome"/>
</dbReference>
<keyword evidence="3" id="KW-1185">Reference proteome</keyword>
<sequence length="141" mass="16133">MSAVAFDPVRVREILEKRMDRINAEASRELQDKYAHAANHLGDLFGEDELTRAYDKSVHELWDHAESINPILAYLDERIWSEKARDEKIWETMKDWDWKPSPEMLADVWLAAAIVDGEAEGLDSPGVESYSGNVATNEEDK</sequence>
<feature type="compositionally biased region" description="Polar residues" evidence="1">
    <location>
        <begin position="130"/>
        <end position="141"/>
    </location>
</feature>
<proteinExistence type="predicted"/>
<dbReference type="KEGG" id="vg:18938347"/>
<name>W8PF69_9CAUD</name>
<accession>W8PF69</accession>